<evidence type="ECO:0000313" key="4">
    <source>
        <dbReference type="EMBL" id="WKW14603.1"/>
    </source>
</evidence>
<protein>
    <submittedName>
        <fullName evidence="3">ATP-dependent sacrificial sulfur transferase LarE</fullName>
    </submittedName>
</protein>
<dbReference type="KEGG" id="pspc:Strain318_000951"/>
<dbReference type="Proteomes" id="UP001229955">
    <property type="component" value="Chromosome"/>
</dbReference>
<dbReference type="Pfam" id="PF02540">
    <property type="entry name" value="NAD_synthase"/>
    <property type="match status" value="1"/>
</dbReference>
<dbReference type="Gene3D" id="3.40.50.620">
    <property type="entry name" value="HUPs"/>
    <property type="match status" value="1"/>
</dbReference>
<keyword evidence="5" id="KW-1185">Reference proteome</keyword>
<gene>
    <name evidence="3" type="primary">larE</name>
    <name evidence="3" type="ORF">Strain138_000951</name>
    <name evidence="4" type="ORF">Strain318_000951</name>
</gene>
<dbReference type="InterPro" id="IPR022310">
    <property type="entry name" value="NAD/GMP_synthase"/>
</dbReference>
<dbReference type="GO" id="GO:0006163">
    <property type="term" value="P:purine nucleotide metabolic process"/>
    <property type="evidence" value="ECO:0007669"/>
    <property type="project" value="UniProtKB-ARBA"/>
</dbReference>
<dbReference type="CDD" id="cd01990">
    <property type="entry name" value="LarE-like"/>
    <property type="match status" value="1"/>
</dbReference>
<dbReference type="PANTHER" id="PTHR43169:SF2">
    <property type="entry name" value="NAD_GMP SYNTHASE DOMAIN-CONTAINING PROTEIN"/>
    <property type="match status" value="1"/>
</dbReference>
<dbReference type="PANTHER" id="PTHR43169">
    <property type="entry name" value="EXSB FAMILY PROTEIN"/>
    <property type="match status" value="1"/>
</dbReference>
<dbReference type="GO" id="GO:0016783">
    <property type="term" value="F:sulfurtransferase activity"/>
    <property type="evidence" value="ECO:0007669"/>
    <property type="project" value="InterPro"/>
</dbReference>
<accession>A0AA49JTL4</accession>
<accession>A0AA49JZB1</accession>
<dbReference type="PIRSF" id="PIRSF006661">
    <property type="entry name" value="PP-lp_UCP006661"/>
    <property type="match status" value="1"/>
</dbReference>
<evidence type="ECO:0000256" key="1">
    <source>
        <dbReference type="PIRSR" id="PIRSR006661-1"/>
    </source>
</evidence>
<dbReference type="InterPro" id="IPR014729">
    <property type="entry name" value="Rossmann-like_a/b/a_fold"/>
</dbReference>
<dbReference type="InterPro" id="IPR005232">
    <property type="entry name" value="LarE"/>
</dbReference>
<evidence type="ECO:0000313" key="5">
    <source>
        <dbReference type="Proteomes" id="UP001229955"/>
    </source>
</evidence>
<sequence>MIAHDSDSSDVTDAQRAKESALLTWFAAQGSALVGFSGGVDSAYLAIVAHEALGPARALAVIGRSASYPAVQWETARRVAAGFGVSVLEVDTDEMNDPRYAANPTNRCYFCKSELWSRLQPIAEARGLAVVVDGTNADDLGDYRPGKQAAAERGVRSPLAELGFTKADIRALSRARGIPTWAQPSSPCLSSRLPYGTAVTPERLRMVELAEAGLRALGVTGDLRVRYFGETARVELAREVLAEWSVSPRREAVERAVREAGFTTVEIDPRGFRSGALNVLAGVTGGD</sequence>
<evidence type="ECO:0000259" key="2">
    <source>
        <dbReference type="Pfam" id="PF02540"/>
    </source>
</evidence>
<name>A0AA49JTL4_9BACT</name>
<dbReference type="SUPFAM" id="SSF52402">
    <property type="entry name" value="Adenine nucleotide alpha hydrolases-like"/>
    <property type="match status" value="1"/>
</dbReference>
<dbReference type="RefSeq" id="WP_367887389.1">
    <property type="nucleotide sequence ID" value="NZ_CP130612.1"/>
</dbReference>
<feature type="domain" description="NAD/GMP synthase" evidence="2">
    <location>
        <begin position="31"/>
        <end position="95"/>
    </location>
</feature>
<dbReference type="EMBL" id="CP130613">
    <property type="protein sequence ID" value="WKW14603.1"/>
    <property type="molecule type" value="Genomic_DNA"/>
</dbReference>
<keyword evidence="3" id="KW-0808">Transferase</keyword>
<feature type="active site" description="Nucleophile and sulfur donor" evidence="1">
    <location>
        <position position="188"/>
    </location>
</feature>
<organism evidence="3">
    <name type="scientific">Pseudogemmatithrix spongiicola</name>
    <dbReference type="NCBI Taxonomy" id="3062599"/>
    <lineage>
        <taxon>Bacteria</taxon>
        <taxon>Pseudomonadati</taxon>
        <taxon>Gemmatimonadota</taxon>
        <taxon>Gemmatimonadia</taxon>
        <taxon>Gemmatimonadales</taxon>
        <taxon>Gemmatimonadaceae</taxon>
        <taxon>Pseudogemmatithrix</taxon>
    </lineage>
</organism>
<evidence type="ECO:0000313" key="3">
    <source>
        <dbReference type="EMBL" id="WKW11693.1"/>
    </source>
</evidence>
<dbReference type="InterPro" id="IPR052188">
    <property type="entry name" value="Ni-pincer_cofactor_biosynth"/>
</dbReference>
<proteinExistence type="predicted"/>
<reference evidence="3" key="1">
    <citation type="submission" date="2023-07" db="EMBL/GenBank/DDBJ databases">
        <authorList>
            <person name="Haufschild T."/>
            <person name="Kallscheuer N."/>
            <person name="Hammer J."/>
            <person name="Kohn T."/>
            <person name="Kabuu M."/>
            <person name="Jogler M."/>
            <person name="Wohfarth N."/>
            <person name="Heuer A."/>
            <person name="Rohde M."/>
            <person name="van Teeseling M.C.F."/>
            <person name="Jogler C."/>
        </authorList>
    </citation>
    <scope>NUCLEOTIDE SEQUENCE</scope>
    <source>
        <strain evidence="3">Strain 138</strain>
        <strain evidence="4">Strain 318</strain>
    </source>
</reference>
<dbReference type="AlphaFoldDB" id="A0AA49JTL4"/>
<dbReference type="EMBL" id="CP130612">
    <property type="protein sequence ID" value="WKW11693.1"/>
    <property type="molecule type" value="Genomic_DNA"/>
</dbReference>
<dbReference type="NCBIfam" id="TIGR00268">
    <property type="entry name" value="ATP-dependent sacrificial sulfur transferase LarE"/>
    <property type="match status" value="1"/>
</dbReference>